<dbReference type="OrthoDB" id="1110257at2759"/>
<dbReference type="PANTHER" id="PTHR24559">
    <property type="entry name" value="TRANSPOSON TY3-I GAG-POL POLYPROTEIN"/>
    <property type="match status" value="1"/>
</dbReference>
<organism evidence="1 2">
    <name type="scientific">Mucuna pruriens</name>
    <name type="common">Velvet bean</name>
    <name type="synonym">Dolichos pruriens</name>
    <dbReference type="NCBI Taxonomy" id="157652"/>
    <lineage>
        <taxon>Eukaryota</taxon>
        <taxon>Viridiplantae</taxon>
        <taxon>Streptophyta</taxon>
        <taxon>Embryophyta</taxon>
        <taxon>Tracheophyta</taxon>
        <taxon>Spermatophyta</taxon>
        <taxon>Magnoliopsida</taxon>
        <taxon>eudicotyledons</taxon>
        <taxon>Gunneridae</taxon>
        <taxon>Pentapetalae</taxon>
        <taxon>rosids</taxon>
        <taxon>fabids</taxon>
        <taxon>Fabales</taxon>
        <taxon>Fabaceae</taxon>
        <taxon>Papilionoideae</taxon>
        <taxon>50 kb inversion clade</taxon>
        <taxon>NPAAA clade</taxon>
        <taxon>indigoferoid/millettioid clade</taxon>
        <taxon>Phaseoleae</taxon>
        <taxon>Mucuna</taxon>
    </lineage>
</organism>
<dbReference type="InterPro" id="IPR043128">
    <property type="entry name" value="Rev_trsase/Diguanyl_cyclase"/>
</dbReference>
<gene>
    <name evidence="1" type="ORF">CR513_40947</name>
</gene>
<dbReference type="EMBL" id="QJKJ01008765">
    <property type="protein sequence ID" value="RDX78733.1"/>
    <property type="molecule type" value="Genomic_DNA"/>
</dbReference>
<dbReference type="AlphaFoldDB" id="A0A371FKS5"/>
<feature type="non-terminal residue" evidence="1">
    <location>
        <position position="1"/>
    </location>
</feature>
<comment type="caution">
    <text evidence="1">The sequence shown here is derived from an EMBL/GenBank/DDBJ whole genome shotgun (WGS) entry which is preliminary data.</text>
</comment>
<evidence type="ECO:0000313" key="2">
    <source>
        <dbReference type="Proteomes" id="UP000257109"/>
    </source>
</evidence>
<dbReference type="InterPro" id="IPR053134">
    <property type="entry name" value="RNA-dir_DNA_polymerase"/>
</dbReference>
<sequence length="64" mass="7724">MPKKSRMNVTMNRHDEMKLNQVTRKDHFSLPFIDQVLEKLARKSHFCFLDGYSRYMQIHIAPED</sequence>
<proteinExistence type="predicted"/>
<dbReference type="Proteomes" id="UP000257109">
    <property type="component" value="Unassembled WGS sequence"/>
</dbReference>
<protein>
    <submittedName>
        <fullName evidence="1">Uncharacterized protein</fullName>
    </submittedName>
</protein>
<dbReference type="Gene3D" id="3.30.70.270">
    <property type="match status" value="1"/>
</dbReference>
<dbReference type="PANTHER" id="PTHR24559:SF444">
    <property type="entry name" value="REVERSE TRANSCRIPTASE DOMAIN-CONTAINING PROTEIN"/>
    <property type="match status" value="1"/>
</dbReference>
<dbReference type="InterPro" id="IPR043502">
    <property type="entry name" value="DNA/RNA_pol_sf"/>
</dbReference>
<name>A0A371FKS5_MUCPR</name>
<accession>A0A371FKS5</accession>
<reference evidence="1" key="1">
    <citation type="submission" date="2018-05" db="EMBL/GenBank/DDBJ databases">
        <title>Draft genome of Mucuna pruriens seed.</title>
        <authorList>
            <person name="Nnadi N.E."/>
            <person name="Vos R."/>
            <person name="Hasami M.H."/>
            <person name="Devisetty U.K."/>
            <person name="Aguiy J.C."/>
        </authorList>
    </citation>
    <scope>NUCLEOTIDE SEQUENCE [LARGE SCALE GENOMIC DNA]</scope>
    <source>
        <strain evidence="1">JCA_2017</strain>
    </source>
</reference>
<evidence type="ECO:0000313" key="1">
    <source>
        <dbReference type="EMBL" id="RDX78733.1"/>
    </source>
</evidence>
<dbReference type="SUPFAM" id="SSF56672">
    <property type="entry name" value="DNA/RNA polymerases"/>
    <property type="match status" value="1"/>
</dbReference>
<keyword evidence="2" id="KW-1185">Reference proteome</keyword>